<dbReference type="Proteomes" id="UP000638570">
    <property type="component" value="Unassembled WGS sequence"/>
</dbReference>
<keyword evidence="3" id="KW-1185">Reference proteome</keyword>
<keyword evidence="1" id="KW-1133">Transmembrane helix</keyword>
<dbReference type="RefSeq" id="WP_202082822.1">
    <property type="nucleotide sequence ID" value="NZ_JAERTZ010000013.1"/>
</dbReference>
<reference evidence="3" key="1">
    <citation type="submission" date="2021-01" db="EMBL/GenBank/DDBJ databases">
        <title>Genome public.</title>
        <authorList>
            <person name="Liu C."/>
            <person name="Sun Q."/>
        </authorList>
    </citation>
    <scope>NUCLEOTIDE SEQUENCE [LARGE SCALE GENOMIC DNA]</scope>
    <source>
        <strain evidence="3">CGMCC 1.18722</strain>
    </source>
</reference>
<dbReference type="NCBIfam" id="NF033919">
    <property type="entry name" value="PA2779_fam"/>
    <property type="match status" value="1"/>
</dbReference>
<dbReference type="InterPro" id="IPR046735">
    <property type="entry name" value="PA2779-like"/>
</dbReference>
<comment type="caution">
    <text evidence="2">The sequence shown here is derived from an EMBL/GenBank/DDBJ whole genome shotgun (WGS) entry which is preliminary data.</text>
</comment>
<protein>
    <submittedName>
        <fullName evidence="2">PA2779 family protein</fullName>
    </submittedName>
</protein>
<accession>A0ABS1QPC8</accession>
<dbReference type="PIRSF" id="PIRSF029543">
    <property type="entry name" value="UCP029543"/>
    <property type="match status" value="1"/>
</dbReference>
<sequence length="131" mass="14189">MLQPICRIINPVLILSLLMGSMPLTLQAQPVALVSTQQLLATEQVNADRERIRELLARTEVRDQLVGLGVEPAEVAARVAALSDQEVRQMADQLDHLPAGANAAVGALLTVFIILLVTDLLGLTKVFPFTR</sequence>
<evidence type="ECO:0000313" key="2">
    <source>
        <dbReference type="EMBL" id="MBL1376703.1"/>
    </source>
</evidence>
<organism evidence="2 3">
    <name type="scientific">Zobellella iuensis</name>
    <dbReference type="NCBI Taxonomy" id="2803811"/>
    <lineage>
        <taxon>Bacteria</taxon>
        <taxon>Pseudomonadati</taxon>
        <taxon>Pseudomonadota</taxon>
        <taxon>Gammaproteobacteria</taxon>
        <taxon>Aeromonadales</taxon>
        <taxon>Aeromonadaceae</taxon>
        <taxon>Zobellella</taxon>
    </lineage>
</organism>
<dbReference type="InterPro" id="IPR016924">
    <property type="entry name" value="UCP029543"/>
</dbReference>
<evidence type="ECO:0000256" key="1">
    <source>
        <dbReference type="SAM" id="Phobius"/>
    </source>
</evidence>
<name>A0ABS1QPC8_9GAMM</name>
<dbReference type="Pfam" id="PF20332">
    <property type="entry name" value="DUF6627"/>
    <property type="match status" value="1"/>
</dbReference>
<dbReference type="EMBL" id="JAERTZ010000013">
    <property type="protein sequence ID" value="MBL1376703.1"/>
    <property type="molecule type" value="Genomic_DNA"/>
</dbReference>
<evidence type="ECO:0000313" key="3">
    <source>
        <dbReference type="Proteomes" id="UP000638570"/>
    </source>
</evidence>
<proteinExistence type="predicted"/>
<keyword evidence="1" id="KW-0812">Transmembrane</keyword>
<feature type="transmembrane region" description="Helical" evidence="1">
    <location>
        <begin position="103"/>
        <end position="123"/>
    </location>
</feature>
<gene>
    <name evidence="2" type="ORF">JKV55_05050</name>
</gene>
<keyword evidence="1" id="KW-0472">Membrane</keyword>